<evidence type="ECO:0000259" key="5">
    <source>
        <dbReference type="PROSITE" id="PS51114"/>
    </source>
</evidence>
<dbReference type="InterPro" id="IPR011705">
    <property type="entry name" value="BACK"/>
</dbReference>
<dbReference type="SMART" id="SM01198">
    <property type="entry name" value="FBA"/>
    <property type="match status" value="1"/>
</dbReference>
<sequence>MEDAEAQTCFASSFRWCQKEQVIDLLKEGFWQDLLDTYQPDIVVTDWWGGCQDCGCVYELSVALLAANKRKKIDLFEAKPDPIPNGNDASYHKVTHTFRRYGRGVRYVRFRHRGKDTRFWAGHYGGSQEILRGQEEEGRGDPLGQPKTNGPGERAAFWESVLQTWATMDPAEEDGANDEQPEEAVSLKACFSQGLKHLHQRPELCDATLIAGGKRFPCNRALLASISPYFQAVFTSGFKESRDGEVLLEDMDPSVLQNLLGYLYSGELLFSPGSAEDLFIAASRLQLSPALTLISRFLMERISLENCLRFYMLGHDHNQPALLHGALRYLGLHFGLLFEHQDFLQLDLRALTRLLSSDHLVVASEMDVFRAAQRWARAEPSKRLPVLETLLGCVRFPLLTQEEVAQVQAETEQLGQQLEVHWQDLDGAGRLQMSGGLRQGMYQEKIICIKVPRLRDILSVSEDMDCYMECLNPITGSRTKLPALELVALPGCSVLDHRVYISGGKHADGSYSCALHEYNSLADCWTQLPAMSTPRSVHMFLTCKQKLFALSGWNDAGPLASAESFDVAQQVWTSIASLPIILRFSASAPYKNKLYLIGGDADSDEVVYKGILIYDTHLDTWAQVPLEFSLHGAVAVPMEAGICVIGGFFSRKVTQPYPNRRFSQLLPCTSKCFFMQEAGIVSKEVAIPPLPVPLAFAGATFFQGKIYVIGGVCTSRTHDAIYHWQPGEAAWTQYPENLTSQGTIVRRVLKCVTLKVPTLKLRALMQEASASRVAVGLADPQISLEKNEKDHPPPPDLAPQRPSSGGEL</sequence>
<dbReference type="PANTHER" id="PTHR45632:SF3">
    <property type="entry name" value="KELCH-LIKE PROTEIN 32"/>
    <property type="match status" value="1"/>
</dbReference>
<dbReference type="PROSITE" id="PS50097">
    <property type="entry name" value="BTB"/>
    <property type="match status" value="1"/>
</dbReference>
<keyword evidence="7" id="KW-1185">Reference proteome</keyword>
<dbReference type="InterPro" id="IPR015915">
    <property type="entry name" value="Kelch-typ_b-propeller"/>
</dbReference>
<dbReference type="CDD" id="cd18186">
    <property type="entry name" value="BTB_POZ_ZBTB_KLHL-like"/>
    <property type="match status" value="1"/>
</dbReference>
<dbReference type="PANTHER" id="PTHR45632">
    <property type="entry name" value="LD33804P"/>
    <property type="match status" value="1"/>
</dbReference>
<proteinExistence type="predicted"/>
<evidence type="ECO:0000256" key="1">
    <source>
        <dbReference type="ARBA" id="ARBA00022441"/>
    </source>
</evidence>
<keyword evidence="2" id="KW-0677">Repeat</keyword>
<dbReference type="InterPro" id="IPR007397">
    <property type="entry name" value="F-box-assoc_dom"/>
</dbReference>
<dbReference type="AlphaFoldDB" id="A0AAW1AXQ2"/>
<dbReference type="Gene3D" id="1.25.40.420">
    <property type="match status" value="1"/>
</dbReference>
<feature type="region of interest" description="Disordered" evidence="3">
    <location>
        <begin position="781"/>
        <end position="808"/>
    </location>
</feature>
<dbReference type="InterPro" id="IPR011333">
    <property type="entry name" value="SKP1/BTB/POZ_sf"/>
</dbReference>
<dbReference type="SMART" id="SM00225">
    <property type="entry name" value="BTB"/>
    <property type="match status" value="1"/>
</dbReference>
<gene>
    <name evidence="6" type="ORF">NXF25_014768</name>
</gene>
<dbReference type="FunFam" id="2.60.120.260:FF:000012">
    <property type="entry name" value="F-box only protein 2"/>
    <property type="match status" value="1"/>
</dbReference>
<dbReference type="Pfam" id="PF04300">
    <property type="entry name" value="FBA"/>
    <property type="match status" value="1"/>
</dbReference>
<dbReference type="Pfam" id="PF07707">
    <property type="entry name" value="BACK"/>
    <property type="match status" value="1"/>
</dbReference>
<dbReference type="Proteomes" id="UP001474421">
    <property type="component" value="Unassembled WGS sequence"/>
</dbReference>
<dbReference type="Pfam" id="PF00651">
    <property type="entry name" value="BTB"/>
    <property type="match status" value="1"/>
</dbReference>
<feature type="domain" description="FBA" evidence="5">
    <location>
        <begin position="1"/>
        <end position="137"/>
    </location>
</feature>
<organism evidence="6 7">
    <name type="scientific">Crotalus adamanteus</name>
    <name type="common">Eastern diamondback rattlesnake</name>
    <dbReference type="NCBI Taxonomy" id="8729"/>
    <lineage>
        <taxon>Eukaryota</taxon>
        <taxon>Metazoa</taxon>
        <taxon>Chordata</taxon>
        <taxon>Craniata</taxon>
        <taxon>Vertebrata</taxon>
        <taxon>Euteleostomi</taxon>
        <taxon>Lepidosauria</taxon>
        <taxon>Squamata</taxon>
        <taxon>Bifurcata</taxon>
        <taxon>Unidentata</taxon>
        <taxon>Episquamata</taxon>
        <taxon>Toxicofera</taxon>
        <taxon>Serpentes</taxon>
        <taxon>Colubroidea</taxon>
        <taxon>Viperidae</taxon>
        <taxon>Crotalinae</taxon>
        <taxon>Crotalus</taxon>
    </lineage>
</organism>
<evidence type="ECO:0000259" key="4">
    <source>
        <dbReference type="PROSITE" id="PS50097"/>
    </source>
</evidence>
<comment type="caution">
    <text evidence="6">The sequence shown here is derived from an EMBL/GenBank/DDBJ whole genome shotgun (WGS) entry which is preliminary data.</text>
</comment>
<evidence type="ECO:0000313" key="6">
    <source>
        <dbReference type="EMBL" id="KAK9394240.1"/>
    </source>
</evidence>
<feature type="domain" description="BTB" evidence="4">
    <location>
        <begin position="205"/>
        <end position="272"/>
    </location>
</feature>
<dbReference type="Gene3D" id="2.120.10.80">
    <property type="entry name" value="Kelch-type beta propeller"/>
    <property type="match status" value="2"/>
</dbReference>
<dbReference type="EMBL" id="JAOTOJ010000011">
    <property type="protein sequence ID" value="KAK9394240.1"/>
    <property type="molecule type" value="Genomic_DNA"/>
</dbReference>
<dbReference type="SUPFAM" id="SSF117281">
    <property type="entry name" value="Kelch motif"/>
    <property type="match status" value="1"/>
</dbReference>
<dbReference type="PROSITE" id="PS51114">
    <property type="entry name" value="FBA"/>
    <property type="match status" value="1"/>
</dbReference>
<evidence type="ECO:0000256" key="3">
    <source>
        <dbReference type="SAM" id="MobiDB-lite"/>
    </source>
</evidence>
<dbReference type="SUPFAM" id="SSF49785">
    <property type="entry name" value="Galactose-binding domain-like"/>
    <property type="match status" value="1"/>
</dbReference>
<feature type="region of interest" description="Disordered" evidence="3">
    <location>
        <begin position="132"/>
        <end position="152"/>
    </location>
</feature>
<dbReference type="SMART" id="SM00612">
    <property type="entry name" value="Kelch"/>
    <property type="match status" value="3"/>
</dbReference>
<evidence type="ECO:0000256" key="2">
    <source>
        <dbReference type="ARBA" id="ARBA00022737"/>
    </source>
</evidence>
<dbReference type="InterPro" id="IPR008979">
    <property type="entry name" value="Galactose-bd-like_sf"/>
</dbReference>
<accession>A0AAW1AXQ2</accession>
<keyword evidence="1" id="KW-0880">Kelch repeat</keyword>
<name>A0AAW1AXQ2_CROAD</name>
<evidence type="ECO:0000313" key="7">
    <source>
        <dbReference type="Proteomes" id="UP001474421"/>
    </source>
</evidence>
<reference evidence="6 7" key="1">
    <citation type="journal article" date="2024" name="Proc. Natl. Acad. Sci. U.S.A.">
        <title>The genetic regulatory architecture and epigenomic basis for age-related changes in rattlesnake venom.</title>
        <authorList>
            <person name="Hogan M.P."/>
            <person name="Holding M.L."/>
            <person name="Nystrom G.S."/>
            <person name="Colston T.J."/>
            <person name="Bartlett D.A."/>
            <person name="Mason A.J."/>
            <person name="Ellsworth S.A."/>
            <person name="Rautsaw R.M."/>
            <person name="Lawrence K.C."/>
            <person name="Strickland J.L."/>
            <person name="He B."/>
            <person name="Fraser P."/>
            <person name="Margres M.J."/>
            <person name="Gilbert D.M."/>
            <person name="Gibbs H.L."/>
            <person name="Parkinson C.L."/>
            <person name="Rokyta D.R."/>
        </authorList>
    </citation>
    <scope>NUCLEOTIDE SEQUENCE [LARGE SCALE GENOMIC DNA]</scope>
    <source>
        <strain evidence="6">DRR0105</strain>
    </source>
</reference>
<dbReference type="InterPro" id="IPR006652">
    <property type="entry name" value="Kelch_1"/>
</dbReference>
<protein>
    <submittedName>
        <fullName evidence="6">Kelch-like 17</fullName>
    </submittedName>
</protein>
<dbReference type="Gene3D" id="3.30.710.10">
    <property type="entry name" value="Potassium Channel Kv1.1, Chain A"/>
    <property type="match status" value="1"/>
</dbReference>
<dbReference type="InterPro" id="IPR000210">
    <property type="entry name" value="BTB/POZ_dom"/>
</dbReference>
<dbReference type="SMART" id="SM00875">
    <property type="entry name" value="BACK"/>
    <property type="match status" value="1"/>
</dbReference>
<dbReference type="SUPFAM" id="SSF54695">
    <property type="entry name" value="POZ domain"/>
    <property type="match status" value="1"/>
</dbReference>
<dbReference type="Pfam" id="PF01344">
    <property type="entry name" value="Kelch_1"/>
    <property type="match status" value="1"/>
</dbReference>
<dbReference type="Gene3D" id="2.60.120.260">
    <property type="entry name" value="Galactose-binding domain-like"/>
    <property type="match status" value="1"/>
</dbReference>